<sequence length="119" mass="13379">MGVSALVIGLQITNGRLGDKAVLECFLNVSDKPDHLSIMWDKQNYYFECDTNSLPYNCTAYSLAIPGKHERDSSQWNLSPDIFNGNRTTTYILNLFNSGWIGLNITCKLNNSTITIIQQ</sequence>
<evidence type="ECO:0000313" key="2">
    <source>
        <dbReference type="Proteomes" id="UP001233172"/>
    </source>
</evidence>
<keyword evidence="2" id="KW-1185">Reference proteome</keyword>
<dbReference type="Proteomes" id="UP001233172">
    <property type="component" value="Unassembled WGS sequence"/>
</dbReference>
<comment type="caution">
    <text evidence="1">The sequence shown here is derived from an EMBL/GenBank/DDBJ whole genome shotgun (WGS) entry which is preliminary data.</text>
</comment>
<evidence type="ECO:0000313" key="1">
    <source>
        <dbReference type="EMBL" id="KAK0061628.1"/>
    </source>
</evidence>
<reference evidence="1" key="2">
    <citation type="submission" date="2023-04" db="EMBL/GenBank/DDBJ databases">
        <authorList>
            <person name="Bu L."/>
            <person name="Lu L."/>
            <person name="Laidemitt M.R."/>
            <person name="Zhang S.M."/>
            <person name="Mutuku M."/>
            <person name="Mkoji G."/>
            <person name="Steinauer M."/>
            <person name="Loker E.S."/>
        </authorList>
    </citation>
    <scope>NUCLEOTIDE SEQUENCE</scope>
    <source>
        <strain evidence="1">KasaAsao</strain>
        <tissue evidence="1">Whole Snail</tissue>
    </source>
</reference>
<gene>
    <name evidence="1" type="ORF">Bpfe_009010</name>
</gene>
<accession>A0AAD8BWT6</accession>
<dbReference type="AlphaFoldDB" id="A0AAD8BWT6"/>
<reference evidence="1" key="1">
    <citation type="journal article" date="2023" name="PLoS Negl. Trop. Dis.">
        <title>A genome sequence for Biomphalaria pfeifferi, the major vector snail for the human-infecting parasite Schistosoma mansoni.</title>
        <authorList>
            <person name="Bu L."/>
            <person name="Lu L."/>
            <person name="Laidemitt M.R."/>
            <person name="Zhang S.M."/>
            <person name="Mutuku M."/>
            <person name="Mkoji G."/>
            <person name="Steinauer M."/>
            <person name="Loker E.S."/>
        </authorList>
    </citation>
    <scope>NUCLEOTIDE SEQUENCE</scope>
    <source>
        <strain evidence="1">KasaAsao</strain>
    </source>
</reference>
<name>A0AAD8BWT6_BIOPF</name>
<proteinExistence type="predicted"/>
<dbReference type="EMBL" id="JASAOG010000029">
    <property type="protein sequence ID" value="KAK0061628.1"/>
    <property type="molecule type" value="Genomic_DNA"/>
</dbReference>
<protein>
    <submittedName>
        <fullName evidence="1">Uncharacterized protein</fullName>
    </submittedName>
</protein>
<organism evidence="1 2">
    <name type="scientific">Biomphalaria pfeifferi</name>
    <name type="common">Bloodfluke planorb</name>
    <name type="synonym">Freshwater snail</name>
    <dbReference type="NCBI Taxonomy" id="112525"/>
    <lineage>
        <taxon>Eukaryota</taxon>
        <taxon>Metazoa</taxon>
        <taxon>Spiralia</taxon>
        <taxon>Lophotrochozoa</taxon>
        <taxon>Mollusca</taxon>
        <taxon>Gastropoda</taxon>
        <taxon>Heterobranchia</taxon>
        <taxon>Euthyneura</taxon>
        <taxon>Panpulmonata</taxon>
        <taxon>Hygrophila</taxon>
        <taxon>Lymnaeoidea</taxon>
        <taxon>Planorbidae</taxon>
        <taxon>Biomphalaria</taxon>
    </lineage>
</organism>